<dbReference type="Proteomes" id="UP000197050">
    <property type="component" value="Chromosome"/>
</dbReference>
<evidence type="ECO:0000313" key="2">
    <source>
        <dbReference type="Proteomes" id="UP000197050"/>
    </source>
</evidence>
<name>A0A1Z3U7X8_BREVE</name>
<proteinExistence type="predicted"/>
<dbReference type="RefSeq" id="WP_088582561.1">
    <property type="nucleotide sequence ID" value="NZ_CP022048.2"/>
</dbReference>
<organism evidence="1 2">
    <name type="scientific">Brevundimonas vesicularis</name>
    <name type="common">Pseudomonas vesicularis</name>
    <dbReference type="NCBI Taxonomy" id="41276"/>
    <lineage>
        <taxon>Bacteria</taxon>
        <taxon>Pseudomonadati</taxon>
        <taxon>Pseudomonadota</taxon>
        <taxon>Alphaproteobacteria</taxon>
        <taxon>Caulobacterales</taxon>
        <taxon>Caulobacteraceae</taxon>
        <taxon>Brevundimonas</taxon>
    </lineage>
</organism>
<dbReference type="EMBL" id="CP022048">
    <property type="protein sequence ID" value="ASE39368.1"/>
    <property type="molecule type" value="Genomic_DNA"/>
</dbReference>
<protein>
    <submittedName>
        <fullName evidence="1">Uncharacterized protein</fullName>
    </submittedName>
</protein>
<gene>
    <name evidence="1" type="ORF">CEP68_07545</name>
</gene>
<dbReference type="GeneID" id="34015806"/>
<dbReference type="KEGG" id="bvc:CEP68_07545"/>
<dbReference type="AlphaFoldDB" id="A0A1Z3U7X8"/>
<reference evidence="2" key="1">
    <citation type="submission" date="2017-06" db="EMBL/GenBank/DDBJ databases">
        <title>FDA dAtabase for Regulatory Grade micrObial Sequences (FDA-ARGOS): Supporting development and validation of Infectious Disease Dx tests.</title>
        <authorList>
            <person name="Minogue T."/>
            <person name="Wolcott M."/>
            <person name="Wasieloski L."/>
            <person name="Aguilar W."/>
            <person name="Moore D."/>
            <person name="Tallon L."/>
            <person name="Sadzewicz L."/>
            <person name="Sengamalay N."/>
            <person name="Ott S."/>
            <person name="Godinez A."/>
            <person name="Nagaraj S."/>
            <person name="Nadendla S."/>
            <person name="Geyer C."/>
            <person name="Sichtig H."/>
        </authorList>
    </citation>
    <scope>NUCLEOTIDE SEQUENCE [LARGE SCALE GENOMIC DNA]</scope>
    <source>
        <strain evidence="2">FDAARGOS_289</strain>
    </source>
</reference>
<sequence length="94" mass="10809">MTTRKRRKATPRVQTKRVPWADPFPRLFRLGTAAGWTPPSNILIRIGSRTWSYVADFRADDGAVWRATIRLDPVREAVLDEKIEVRFVMKAKAA</sequence>
<evidence type="ECO:0000313" key="1">
    <source>
        <dbReference type="EMBL" id="ASE39368.1"/>
    </source>
</evidence>
<accession>A0A1Z3U7X8</accession>